<evidence type="ECO:0000313" key="3">
    <source>
        <dbReference type="Proteomes" id="UP000663651"/>
    </source>
</evidence>
<protein>
    <recommendedName>
        <fullName evidence="1">Guanylate cyclase domain-containing protein</fullName>
    </recommendedName>
</protein>
<dbReference type="InterPro" id="IPR029787">
    <property type="entry name" value="Nucleotide_cyclase"/>
</dbReference>
<dbReference type="EMBL" id="CP071382">
    <property type="protein sequence ID" value="QSV46653.1"/>
    <property type="molecule type" value="Genomic_DNA"/>
</dbReference>
<dbReference type="SUPFAM" id="SSF55073">
    <property type="entry name" value="Nucleotide cyclase"/>
    <property type="match status" value="1"/>
</dbReference>
<proteinExistence type="predicted"/>
<reference evidence="2 3" key="1">
    <citation type="submission" date="2021-03" db="EMBL/GenBank/DDBJ databases">
        <title>Geobacter metallireducens gen. nov. sp. nov., a microorganism capable of coupling the complete oxidation of organic compounds to the reduction of iron and other metals.</title>
        <authorList>
            <person name="Li Y."/>
        </authorList>
    </citation>
    <scope>NUCLEOTIDE SEQUENCE [LARGE SCALE GENOMIC DNA]</scope>
    <source>
        <strain evidence="2 3">Jerry-YX</strain>
    </source>
</reference>
<evidence type="ECO:0000313" key="2">
    <source>
        <dbReference type="EMBL" id="QSV46653.1"/>
    </source>
</evidence>
<dbReference type="InterPro" id="IPR001054">
    <property type="entry name" value="A/G_cyclase"/>
</dbReference>
<sequence length="239" mass="27030">MKIEFEERAVAFLDVLGFSTLVTSAALNPTTFDELQELVNLLSSVVPYLDQGVSNTVPVHLIPEHTYISDSIILSAPLKDDAMKSYNGLNIVVMRCIQLTHHFLKAGYLLRGGISTGKVWHNKSNIVGPAYQEAYELEKIGGHPCIVLSESAKARWKGYGSRMCIINEDNIVMVNGLHDYYIPGNTRRGVIEKTFDEYQQLVTRRISSQLPEKAKAKWEWFNKYLIAEKSEAMKWAQAY</sequence>
<accession>A0ABX7Q6X1</accession>
<name>A0ABX7Q6X1_9BACT</name>
<evidence type="ECO:0000259" key="1">
    <source>
        <dbReference type="PROSITE" id="PS50125"/>
    </source>
</evidence>
<feature type="domain" description="Guanylate cyclase" evidence="1">
    <location>
        <begin position="9"/>
        <end position="138"/>
    </location>
</feature>
<gene>
    <name evidence="2" type="ORF">JZM60_05065</name>
</gene>
<keyword evidence="3" id="KW-1185">Reference proteome</keyword>
<dbReference type="Gene3D" id="3.30.70.1230">
    <property type="entry name" value="Nucleotide cyclase"/>
    <property type="match status" value="1"/>
</dbReference>
<dbReference type="Proteomes" id="UP000663651">
    <property type="component" value="Chromosome"/>
</dbReference>
<dbReference type="RefSeq" id="WP_207164432.1">
    <property type="nucleotide sequence ID" value="NZ_CP071382.1"/>
</dbReference>
<dbReference type="PROSITE" id="PS50125">
    <property type="entry name" value="GUANYLATE_CYCLASE_2"/>
    <property type="match status" value="1"/>
</dbReference>
<organism evidence="2 3">
    <name type="scientific">Geobacter benzoatilyticus</name>
    <dbReference type="NCBI Taxonomy" id="2815309"/>
    <lineage>
        <taxon>Bacteria</taxon>
        <taxon>Pseudomonadati</taxon>
        <taxon>Thermodesulfobacteriota</taxon>
        <taxon>Desulfuromonadia</taxon>
        <taxon>Geobacterales</taxon>
        <taxon>Geobacteraceae</taxon>
        <taxon>Geobacter</taxon>
    </lineage>
</organism>